<dbReference type="Gene3D" id="2.30.40.10">
    <property type="entry name" value="Urease, subunit C, domain 1"/>
    <property type="match status" value="2"/>
</dbReference>
<dbReference type="Gene3D" id="3.40.50.10910">
    <property type="entry name" value="Amidohydrolase"/>
    <property type="match status" value="1"/>
</dbReference>
<sequence length="535" mass="60100">MKRLKFHLLILAVALVQGAMYGQIEKAPERAEGEGPWSQLIIRGATMINGTLAPPQGPVDIVVENNKIVDVRVVGYPGVPIDPKRRPALKPGGKELNAEGMYIMPGFVDTHAHIGGMAQGTSAEYVFKLWMGHGITTIADPASGNGIEWTLEHKKKSKNNKITAPRIKAYTAFGSKLNGEMGRENIATPEQAIEWVRENAKKGADGIKFFGAPPKVMEAALVENKKLGLRSKMHHSQTYVGQWNVLHSARAGLTAMEHWYGLPEALFDDRTVQDYSLDYNYQNEQDRFGEAGQLWTQAAKPYSDKWNAVMEELLELDFTLSPTMVIYEANRDLARARRAEWHEEYTLPTLWEFYSPSRQSHGSYWHYWGTEREIDWKANYELWMTFINEYKNRGGRVTVGTDAGFIYELYGFAYPREMELLREAGFHPLEVIKAATLNGAESLGMDDEIGTIAVGKLADFVITEENPLANLKSLYGTGAIKLMEDNTIERVGGVKYTIKDGIIYDAKQLLKDVKAMVDKEKEAKNYKILQPGIKG</sequence>
<dbReference type="PANTHER" id="PTHR43135:SF3">
    <property type="entry name" value="ALPHA-D-RIBOSE 1-METHYLPHOSPHONATE 5-TRIPHOSPHATE DIPHOSPHATASE"/>
    <property type="match status" value="1"/>
</dbReference>
<keyword evidence="4" id="KW-1185">Reference proteome</keyword>
<evidence type="ECO:0000259" key="2">
    <source>
        <dbReference type="Pfam" id="PF01979"/>
    </source>
</evidence>
<name>A0A850NNQ1_9FLAO</name>
<evidence type="ECO:0000313" key="3">
    <source>
        <dbReference type="EMBL" id="NVN19868.1"/>
    </source>
</evidence>
<feature type="signal peptide" evidence="1">
    <location>
        <begin position="1"/>
        <end position="21"/>
    </location>
</feature>
<protein>
    <submittedName>
        <fullName evidence="3">Amidohydrolase family protein</fullName>
    </submittedName>
</protein>
<accession>A0A850NNQ1</accession>
<comment type="caution">
    <text evidence="3">The sequence shown here is derived from an EMBL/GenBank/DDBJ whole genome shotgun (WGS) entry which is preliminary data.</text>
</comment>
<dbReference type="InterPro" id="IPR011059">
    <property type="entry name" value="Metal-dep_hydrolase_composite"/>
</dbReference>
<dbReference type="Pfam" id="PF01979">
    <property type="entry name" value="Amidohydro_1"/>
    <property type="match status" value="1"/>
</dbReference>
<dbReference type="Gene3D" id="3.30.110.90">
    <property type="entry name" value="Amidohydrolase"/>
    <property type="match status" value="2"/>
</dbReference>
<dbReference type="PANTHER" id="PTHR43135">
    <property type="entry name" value="ALPHA-D-RIBOSE 1-METHYLPHOSPHONATE 5-TRIPHOSPHATE DIPHOSPHATASE"/>
    <property type="match status" value="1"/>
</dbReference>
<gene>
    <name evidence="3" type="ORF">GUA46_16125</name>
</gene>
<dbReference type="SUPFAM" id="SSF51556">
    <property type="entry name" value="Metallo-dependent hydrolases"/>
    <property type="match status" value="1"/>
</dbReference>
<dbReference type="RefSeq" id="WP_108245107.1">
    <property type="nucleotide sequence ID" value="NZ_WYET01000012.1"/>
</dbReference>
<dbReference type="InterPro" id="IPR032466">
    <property type="entry name" value="Metal_Hydrolase"/>
</dbReference>
<dbReference type="InterPro" id="IPR006680">
    <property type="entry name" value="Amidohydro-rel"/>
</dbReference>
<reference evidence="3 4" key="1">
    <citation type="submission" date="2020-01" db="EMBL/GenBank/DDBJ databases">
        <title>Draft Genome Analysis of Muricauda sp. HICW Isolated from coastal seawater of PR China.</title>
        <authorList>
            <person name="Chen M.-X."/>
        </authorList>
    </citation>
    <scope>NUCLEOTIDE SEQUENCE [LARGE SCALE GENOMIC DNA]</scope>
    <source>
        <strain evidence="3 4">HICW</strain>
    </source>
</reference>
<evidence type="ECO:0000313" key="4">
    <source>
        <dbReference type="Proteomes" id="UP000558089"/>
    </source>
</evidence>
<feature type="domain" description="Amidohydrolase-related" evidence="2">
    <location>
        <begin position="389"/>
        <end position="474"/>
    </location>
</feature>
<dbReference type="EMBL" id="WYET01000012">
    <property type="protein sequence ID" value="NVN19868.1"/>
    <property type="molecule type" value="Genomic_DNA"/>
</dbReference>
<dbReference type="Gene3D" id="1.20.58.520">
    <property type="entry name" value="Amidohydrolase"/>
    <property type="match status" value="1"/>
</dbReference>
<feature type="chain" id="PRO_5032616746" evidence="1">
    <location>
        <begin position="22"/>
        <end position="535"/>
    </location>
</feature>
<dbReference type="AlphaFoldDB" id="A0A850NNQ1"/>
<organism evidence="3 4">
    <name type="scientific">Flagellimonas chongwuensis</name>
    <dbReference type="NCBI Taxonomy" id="2697365"/>
    <lineage>
        <taxon>Bacteria</taxon>
        <taxon>Pseudomonadati</taxon>
        <taxon>Bacteroidota</taxon>
        <taxon>Flavobacteriia</taxon>
        <taxon>Flavobacteriales</taxon>
        <taxon>Flavobacteriaceae</taxon>
        <taxon>Flagellimonas</taxon>
    </lineage>
</organism>
<dbReference type="GO" id="GO:0016810">
    <property type="term" value="F:hydrolase activity, acting on carbon-nitrogen (but not peptide) bonds"/>
    <property type="evidence" value="ECO:0007669"/>
    <property type="project" value="InterPro"/>
</dbReference>
<keyword evidence="1" id="KW-0732">Signal</keyword>
<dbReference type="InterPro" id="IPR051781">
    <property type="entry name" value="Metallo-dep_Hydrolase"/>
</dbReference>
<proteinExistence type="predicted"/>
<keyword evidence="3" id="KW-0378">Hydrolase</keyword>
<evidence type="ECO:0000256" key="1">
    <source>
        <dbReference type="SAM" id="SignalP"/>
    </source>
</evidence>
<dbReference type="SUPFAM" id="SSF51338">
    <property type="entry name" value="Composite domain of metallo-dependent hydrolases"/>
    <property type="match status" value="1"/>
</dbReference>
<dbReference type="Proteomes" id="UP000558089">
    <property type="component" value="Unassembled WGS sequence"/>
</dbReference>